<proteinExistence type="predicted"/>
<dbReference type="RefSeq" id="WP_074718506.1">
    <property type="nucleotide sequence ID" value="NZ_FNWV01000013.1"/>
</dbReference>
<dbReference type="AlphaFoldDB" id="A0A1H6L379"/>
<evidence type="ECO:0000256" key="1">
    <source>
        <dbReference type="SAM" id="Phobius"/>
    </source>
</evidence>
<organism evidence="2 3">
    <name type="scientific">Ruminococcus flavefaciens</name>
    <dbReference type="NCBI Taxonomy" id="1265"/>
    <lineage>
        <taxon>Bacteria</taxon>
        <taxon>Bacillati</taxon>
        <taxon>Bacillota</taxon>
        <taxon>Clostridia</taxon>
        <taxon>Eubacteriales</taxon>
        <taxon>Oscillospiraceae</taxon>
        <taxon>Ruminococcus</taxon>
    </lineage>
</organism>
<dbReference type="EMBL" id="FNWV01000013">
    <property type="protein sequence ID" value="SEH80695.1"/>
    <property type="molecule type" value="Genomic_DNA"/>
</dbReference>
<evidence type="ECO:0008006" key="4">
    <source>
        <dbReference type="Google" id="ProtNLM"/>
    </source>
</evidence>
<keyword evidence="1" id="KW-1133">Transmembrane helix</keyword>
<keyword evidence="1" id="KW-0472">Membrane</keyword>
<dbReference type="OrthoDB" id="9804380at2"/>
<gene>
    <name evidence="2" type="ORF">SAMN02910265_02822</name>
</gene>
<reference evidence="2 3" key="1">
    <citation type="submission" date="2016-10" db="EMBL/GenBank/DDBJ databases">
        <authorList>
            <person name="de Groot N.N."/>
        </authorList>
    </citation>
    <scope>NUCLEOTIDE SEQUENCE [LARGE SCALE GENOMIC DNA]</scope>
    <source>
        <strain evidence="2 3">YAD2003</strain>
    </source>
</reference>
<feature type="transmembrane region" description="Helical" evidence="1">
    <location>
        <begin position="76"/>
        <end position="99"/>
    </location>
</feature>
<name>A0A1H6L379_RUMFL</name>
<dbReference type="Proteomes" id="UP000183190">
    <property type="component" value="Unassembled WGS sequence"/>
</dbReference>
<evidence type="ECO:0000313" key="3">
    <source>
        <dbReference type="Proteomes" id="UP000183190"/>
    </source>
</evidence>
<evidence type="ECO:0000313" key="2">
    <source>
        <dbReference type="EMBL" id="SEH80695.1"/>
    </source>
</evidence>
<sequence length="206" mass="22735">MYCPNCNSNLMDGTKKCPFCGTEFNNDPNSAPQQNYNSPQSNYNMPQQNTFGYNNYNNYAPTNPPRVNFRSKPNTLGIIASLAILAATFMPFFSITLIITVSGSLFDGKDWILFVPVGILGLIFSAMKMNKAVITMGALSVALTIGEAVLASEQRLKSKMGEYWEEVSDYVELHYDYGFYVMIVASVLLLVAGIYGLKQNGSSSSY</sequence>
<keyword evidence="1" id="KW-0812">Transmembrane</keyword>
<feature type="transmembrane region" description="Helical" evidence="1">
    <location>
        <begin position="132"/>
        <end position="151"/>
    </location>
</feature>
<feature type="transmembrane region" description="Helical" evidence="1">
    <location>
        <begin position="177"/>
        <end position="197"/>
    </location>
</feature>
<protein>
    <recommendedName>
        <fullName evidence="4">Zinc-ribbon domain-containing protein</fullName>
    </recommendedName>
</protein>
<accession>A0A1H6L379</accession>
<feature type="transmembrane region" description="Helical" evidence="1">
    <location>
        <begin position="111"/>
        <end position="127"/>
    </location>
</feature>